<evidence type="ECO:0000313" key="2">
    <source>
        <dbReference type="Proteomes" id="UP001213039"/>
    </source>
</evidence>
<accession>A0ACD4PJT9</accession>
<organism evidence="1 2">
    <name type="scientific">Mycoplasmopsis edwardii</name>
    <dbReference type="NCBI Taxonomy" id="53558"/>
    <lineage>
        <taxon>Bacteria</taxon>
        <taxon>Bacillati</taxon>
        <taxon>Mycoplasmatota</taxon>
        <taxon>Mycoplasmoidales</taxon>
        <taxon>Metamycoplasmataceae</taxon>
        <taxon>Mycoplasmopsis</taxon>
    </lineage>
</organism>
<dbReference type="Proteomes" id="UP001213039">
    <property type="component" value="Chromosome"/>
</dbReference>
<reference evidence="1" key="1">
    <citation type="submission" date="2022-12" db="EMBL/GenBank/DDBJ databases">
        <authorList>
            <consortium name="Asia Pacific Centre for Animal Health"/>
            <person name="Klose S.M."/>
            <person name="Legione A.R."/>
            <person name="Monotti I."/>
            <person name="Bushell R."/>
            <person name="Marenda M.S."/>
            <person name="Sugiyama T."/>
            <person name="Browning G.F."/>
            <person name="Vaz P.K."/>
        </authorList>
    </citation>
    <scope>NUCLEOTIDE SEQUENCE</scope>
    <source>
        <strain evidence="1">Felid995</strain>
    </source>
</reference>
<evidence type="ECO:0000313" key="1">
    <source>
        <dbReference type="EMBL" id="WBP84034.1"/>
    </source>
</evidence>
<gene>
    <name evidence="1" type="primary">tyrS</name>
    <name evidence="1" type="ORF">Me_995_000668</name>
</gene>
<dbReference type="EC" id="6.1.1.1" evidence="1"/>
<name>A0ACD4PJT9_9BACT</name>
<keyword evidence="2" id="KW-1185">Reference proteome</keyword>
<protein>
    <submittedName>
        <fullName evidence="1">Tyrosine--tRNA ligase</fullName>
        <ecNumber evidence="1">6.1.1.1</ecNumber>
    </submittedName>
</protein>
<dbReference type="EMBL" id="CP114370">
    <property type="protein sequence ID" value="WBP84034.1"/>
    <property type="molecule type" value="Genomic_DNA"/>
</dbReference>
<keyword evidence="1" id="KW-0436">Ligase</keyword>
<sequence>MEIIKDLTQRGILKDVTNLEKFQNIDKDAKIYSGFDPTAISLHLGNYIQILTLLRLKKVGIKTLAIVGGATGTIGDPTFRSTERIQLSNDEVNKNKMNIIKQLESFGIEVFDNLKFYENMNILDFLREVGSSINVAYMLNKDSIAKRLENGLSFTEFSYTIIQGWDFYELYKNYNVHGQFGGSDQWGNITSGLEIISKKVSQDHKAFAFTTNLLTDQNGNKFGKSTGGGNLWLDKNLTKPYDMYQFLLNQPDAEIEKLLNWLTFLSYDEIKKIMKDQENDPKLRIAQKALGYEVIKDIHGESEANKARSISKLLFDKNIDLESMKIEEIEAIDNEIKTLELSGDLNLVEELISNKVIKSKREAREFIEKGSLKLNFEPISEGQKVNSKYFENKYALLHVGKKNVYIIKIKTNK</sequence>
<proteinExistence type="predicted"/>